<dbReference type="Gene3D" id="1.25.40.10">
    <property type="entry name" value="Tetratricopeptide repeat domain"/>
    <property type="match status" value="2"/>
</dbReference>
<name>A0A6A1VEP0_9ROSI</name>
<evidence type="ECO:0000313" key="2">
    <source>
        <dbReference type="EMBL" id="KAB1211332.1"/>
    </source>
</evidence>
<dbReference type="Proteomes" id="UP000516437">
    <property type="component" value="Chromosome 6"/>
</dbReference>
<comment type="caution">
    <text evidence="2">The sequence shown here is derived from an EMBL/GenBank/DDBJ whole genome shotgun (WGS) entry which is preliminary data.</text>
</comment>
<organism evidence="2 3">
    <name type="scientific">Morella rubra</name>
    <name type="common">Chinese bayberry</name>
    <dbReference type="NCBI Taxonomy" id="262757"/>
    <lineage>
        <taxon>Eukaryota</taxon>
        <taxon>Viridiplantae</taxon>
        <taxon>Streptophyta</taxon>
        <taxon>Embryophyta</taxon>
        <taxon>Tracheophyta</taxon>
        <taxon>Spermatophyta</taxon>
        <taxon>Magnoliopsida</taxon>
        <taxon>eudicotyledons</taxon>
        <taxon>Gunneridae</taxon>
        <taxon>Pentapetalae</taxon>
        <taxon>rosids</taxon>
        <taxon>fabids</taxon>
        <taxon>Fagales</taxon>
        <taxon>Myricaceae</taxon>
        <taxon>Morella</taxon>
    </lineage>
</organism>
<sequence length="570" mass="63973">MFLGQVASKLLRRISFPSRTSSACGTTRNVFPNSLSREMKCSREYGSGGYTWRMNQSNPRLWILMCGPAGIILGLNASPVFCQDMSTESSSGNDIEGADVIGLRKVDDGSIISNIHTSKWRVFTDHGRDLFLKGKLEEAEQYFLSAVQEAKEGFGEKDPHVASAFNNLAELYRVTKAFDKAEPLYVEAISILEESFGPEDIRLGAAFRNLGQFYLVQRKLEEARICYEIQGRVLGHGHTEYSDTMYHLGTVLYLQGKEDSEDLIQDSVRILEEGGQGESFICVKRLRYLAQIYLKSNRPSEAETVQRKILHIMELSKGWNSLETIIAAEGLALTLQSAGNLKEARELLERCLDGRKTLLPEGHIQIGANMLHIARVAMLNSNQLRKLDVAGTAAELERAKHLLDNSISSIMPFYFHDRIARRVLDKLIIRKGTLKSYGAPGETRKDALVALLILLQSLHALGLLEITEQDLQESQCYIAAMKQGHLHVSEAENALSQCISAYKEFENERSLSDSPEVKVEYLSCLKRLSSLINHTTTEGTRKFKGATLQELEDEIKNLEVEISSYRNRKN</sequence>
<dbReference type="Pfam" id="PF13424">
    <property type="entry name" value="TPR_12"/>
    <property type="match status" value="2"/>
</dbReference>
<gene>
    <name evidence="2" type="ORF">CJ030_MR6G021478</name>
</gene>
<dbReference type="InterPro" id="IPR019734">
    <property type="entry name" value="TPR_rpt"/>
</dbReference>
<dbReference type="PANTHER" id="PTHR47689">
    <property type="entry name" value="TETRATRICOPEPTIDE REPEAT (TPR)-LIKE SUPERFAMILY PROTEIN"/>
    <property type="match status" value="1"/>
</dbReference>
<proteinExistence type="predicted"/>
<accession>A0A6A1VEP0</accession>
<dbReference type="AlphaFoldDB" id="A0A6A1VEP0"/>
<evidence type="ECO:0000313" key="3">
    <source>
        <dbReference type="Proteomes" id="UP000516437"/>
    </source>
</evidence>
<dbReference type="OrthoDB" id="1658288at2759"/>
<dbReference type="InterPro" id="IPR011990">
    <property type="entry name" value="TPR-like_helical_dom_sf"/>
</dbReference>
<feature type="coiled-coil region" evidence="1">
    <location>
        <begin position="541"/>
        <end position="568"/>
    </location>
</feature>
<dbReference type="SUPFAM" id="SSF48452">
    <property type="entry name" value="TPR-like"/>
    <property type="match status" value="2"/>
</dbReference>
<reference evidence="2 3" key="1">
    <citation type="journal article" date="2019" name="Plant Biotechnol. J.">
        <title>The red bayberry genome and genetic basis of sex determination.</title>
        <authorList>
            <person name="Jia H.M."/>
            <person name="Jia H.J."/>
            <person name="Cai Q.L."/>
            <person name="Wang Y."/>
            <person name="Zhao H.B."/>
            <person name="Yang W.F."/>
            <person name="Wang G.Y."/>
            <person name="Li Y.H."/>
            <person name="Zhan D.L."/>
            <person name="Shen Y.T."/>
            <person name="Niu Q.F."/>
            <person name="Chang L."/>
            <person name="Qiu J."/>
            <person name="Zhao L."/>
            <person name="Xie H.B."/>
            <person name="Fu W.Y."/>
            <person name="Jin J."/>
            <person name="Li X.W."/>
            <person name="Jiao Y."/>
            <person name="Zhou C.C."/>
            <person name="Tu T."/>
            <person name="Chai C.Y."/>
            <person name="Gao J.L."/>
            <person name="Fan L.J."/>
            <person name="van de Weg E."/>
            <person name="Wang J.Y."/>
            <person name="Gao Z.S."/>
        </authorList>
    </citation>
    <scope>NUCLEOTIDE SEQUENCE [LARGE SCALE GENOMIC DNA]</scope>
    <source>
        <tissue evidence="2">Leaves</tissue>
    </source>
</reference>
<dbReference type="SMART" id="SM00028">
    <property type="entry name" value="TPR"/>
    <property type="match status" value="4"/>
</dbReference>
<keyword evidence="1" id="KW-0175">Coiled coil</keyword>
<protein>
    <submittedName>
        <fullName evidence="2">Kinesin light chain 3</fullName>
    </submittedName>
</protein>
<evidence type="ECO:0000256" key="1">
    <source>
        <dbReference type="SAM" id="Coils"/>
    </source>
</evidence>
<dbReference type="EMBL" id="RXIC02000024">
    <property type="protein sequence ID" value="KAB1211332.1"/>
    <property type="molecule type" value="Genomic_DNA"/>
</dbReference>
<keyword evidence="3" id="KW-1185">Reference proteome</keyword>
<dbReference type="PANTHER" id="PTHR47689:SF2">
    <property type="entry name" value="TETRATRICOPEPTIDE REPEAT (TPR)-LIKE SUPERFAMILY PROTEIN"/>
    <property type="match status" value="1"/>
</dbReference>